<dbReference type="GO" id="GO:0016787">
    <property type="term" value="F:hydrolase activity"/>
    <property type="evidence" value="ECO:0007669"/>
    <property type="project" value="UniProtKB-KW"/>
</dbReference>
<keyword evidence="2" id="KW-0378">Hydrolase</keyword>
<organism evidence="2 3">
    <name type="scientific">Nocardia otitidiscaviarum</name>
    <dbReference type="NCBI Taxonomy" id="1823"/>
    <lineage>
        <taxon>Bacteria</taxon>
        <taxon>Bacillati</taxon>
        <taxon>Actinomycetota</taxon>
        <taxon>Actinomycetes</taxon>
        <taxon>Mycobacteriales</taxon>
        <taxon>Nocardiaceae</taxon>
        <taxon>Nocardia</taxon>
    </lineage>
</organism>
<dbReference type="Proteomes" id="UP000255467">
    <property type="component" value="Unassembled WGS sequence"/>
</dbReference>
<dbReference type="AlphaFoldDB" id="A0A378YKU4"/>
<proteinExistence type="predicted"/>
<dbReference type="OrthoDB" id="5240615at2"/>
<protein>
    <submittedName>
        <fullName evidence="2">Hydrolase CocE/NonD family protein</fullName>
    </submittedName>
</protein>
<reference evidence="2 3" key="1">
    <citation type="submission" date="2018-06" db="EMBL/GenBank/DDBJ databases">
        <authorList>
            <consortium name="Pathogen Informatics"/>
            <person name="Doyle S."/>
        </authorList>
    </citation>
    <scope>NUCLEOTIDE SEQUENCE [LARGE SCALE GENOMIC DNA]</scope>
    <source>
        <strain evidence="2 3">NCTC1934</strain>
    </source>
</reference>
<dbReference type="Pfam" id="PF02129">
    <property type="entry name" value="Peptidase_S15"/>
    <property type="match status" value="1"/>
</dbReference>
<accession>A0A378YKU4</accession>
<dbReference type="Gene3D" id="3.40.50.1820">
    <property type="entry name" value="alpha/beta hydrolase"/>
    <property type="match status" value="1"/>
</dbReference>
<sequence>MQLDAGLAQGAIQDRDLVKAGYALVQVDIRGIGVSEGDWQLFGQCARVASGKVHSSQSKSQCR</sequence>
<keyword evidence="3" id="KW-1185">Reference proteome</keyword>
<name>A0A378YKU4_9NOCA</name>
<gene>
    <name evidence="2" type="ORF">NCTC1934_02853</name>
</gene>
<feature type="domain" description="Xaa-Pro dipeptidyl-peptidase-like" evidence="1">
    <location>
        <begin position="12"/>
        <end position="42"/>
    </location>
</feature>
<evidence type="ECO:0000313" key="3">
    <source>
        <dbReference type="Proteomes" id="UP000255467"/>
    </source>
</evidence>
<dbReference type="InterPro" id="IPR029058">
    <property type="entry name" value="AB_hydrolase_fold"/>
</dbReference>
<dbReference type="InterPro" id="IPR000383">
    <property type="entry name" value="Xaa-Pro-like_dom"/>
</dbReference>
<dbReference type="EMBL" id="UGRY01000002">
    <property type="protein sequence ID" value="SUA77071.1"/>
    <property type="molecule type" value="Genomic_DNA"/>
</dbReference>
<evidence type="ECO:0000313" key="2">
    <source>
        <dbReference type="EMBL" id="SUA77071.1"/>
    </source>
</evidence>
<evidence type="ECO:0000259" key="1">
    <source>
        <dbReference type="Pfam" id="PF02129"/>
    </source>
</evidence>